<dbReference type="OrthoDB" id="3078668at2"/>
<reference evidence="1 2" key="1">
    <citation type="submission" date="2016-10" db="EMBL/GenBank/DDBJ databases">
        <authorList>
            <person name="de Groot N.N."/>
        </authorList>
    </citation>
    <scope>NUCLEOTIDE SEQUENCE [LARGE SCALE GENOMIC DNA]</scope>
    <source>
        <strain evidence="1 2">EP1-55-1</strain>
    </source>
</reference>
<dbReference type="AlphaFoldDB" id="A0A1I5RNP2"/>
<dbReference type="InterPro" id="IPR006498">
    <property type="entry name" value="Tail_tube"/>
</dbReference>
<dbReference type="EMBL" id="FOXB01000028">
    <property type="protein sequence ID" value="SFP60155.1"/>
    <property type="molecule type" value="Genomic_DNA"/>
</dbReference>
<keyword evidence="2" id="KW-1185">Reference proteome</keyword>
<sequence length="159" mass="17850">MALHANVKEINVFVEGVGFLGLCDSFKEPVVKTKKIDSPNSAVVDSGVLDKLEAEAIVRSVNDVYYSAMAKLHKAKFVFKERVTESSKDTTLVHTIVGSFDLEPSESKYASEKKYTLKIYPMQYTKEIDGKEVVFVDMENYICRLNGSDILEETRNAIL</sequence>
<evidence type="ECO:0000313" key="1">
    <source>
        <dbReference type="EMBL" id="SFP60155.1"/>
    </source>
</evidence>
<dbReference type="Proteomes" id="UP000199227">
    <property type="component" value="Unassembled WGS sequence"/>
</dbReference>
<accession>A0A1I5RNP2</accession>
<dbReference type="Pfam" id="PF04985">
    <property type="entry name" value="Phage_tube"/>
    <property type="match status" value="1"/>
</dbReference>
<proteinExistence type="predicted"/>
<dbReference type="RefSeq" id="WP_092913042.1">
    <property type="nucleotide sequence ID" value="NZ_FOXB01000028.1"/>
</dbReference>
<name>A0A1I5RNP2_9BACT</name>
<organism evidence="1 2">
    <name type="scientific">Hydrogenimonas thermophila</name>
    <dbReference type="NCBI Taxonomy" id="223786"/>
    <lineage>
        <taxon>Bacteria</taxon>
        <taxon>Pseudomonadati</taxon>
        <taxon>Campylobacterota</taxon>
        <taxon>Epsilonproteobacteria</taxon>
        <taxon>Campylobacterales</taxon>
        <taxon>Hydrogenimonadaceae</taxon>
        <taxon>Hydrogenimonas</taxon>
    </lineage>
</organism>
<dbReference type="STRING" id="223786.SAMN05216234_1283"/>
<protein>
    <submittedName>
        <fullName evidence="1">Phage contractile tail tube protein, P2 family</fullName>
    </submittedName>
</protein>
<gene>
    <name evidence="1" type="ORF">SAMN05216234_1283</name>
</gene>
<evidence type="ECO:0000313" key="2">
    <source>
        <dbReference type="Proteomes" id="UP000199227"/>
    </source>
</evidence>